<evidence type="ECO:0000313" key="2">
    <source>
        <dbReference type="Proteomes" id="UP000321479"/>
    </source>
</evidence>
<proteinExistence type="predicted"/>
<protein>
    <submittedName>
        <fullName evidence="1">Uncharacterized protein</fullName>
    </submittedName>
</protein>
<accession>A0A5B8UWF0</accession>
<dbReference type="OrthoDB" id="796573at2"/>
<dbReference type="AlphaFoldDB" id="A0A5B8UWF0"/>
<evidence type="ECO:0000313" key="1">
    <source>
        <dbReference type="EMBL" id="QEC63239.1"/>
    </source>
</evidence>
<sequence>MKYAFLLGSNLFVVPGNTISFTDNEGAHRFLRILSVNQPTPPDQPRAVLTIDADIKDNQGNEIHLIANKPEVAPPYDIMEQTDRVIVTRPNGSTVLDVHQLDDHSARSLEHNIVAEIEVNAPVAVIRVRGDFIVGDLHVEIDNEKLFLGEDSYANSVLAGSDELQFSHSGVLI</sequence>
<dbReference type="KEGG" id="mgin:FRZ54_11830"/>
<dbReference type="RefSeq" id="WP_147031815.1">
    <property type="nucleotide sequence ID" value="NZ_CP042436.1"/>
</dbReference>
<name>A0A5B8UWF0_9SPHI</name>
<keyword evidence="2" id="KW-1185">Reference proteome</keyword>
<organism evidence="1 2">
    <name type="scientific">Mucilaginibacter ginsenosidivorans</name>
    <dbReference type="NCBI Taxonomy" id="398053"/>
    <lineage>
        <taxon>Bacteria</taxon>
        <taxon>Pseudomonadati</taxon>
        <taxon>Bacteroidota</taxon>
        <taxon>Sphingobacteriia</taxon>
        <taxon>Sphingobacteriales</taxon>
        <taxon>Sphingobacteriaceae</taxon>
        <taxon>Mucilaginibacter</taxon>
    </lineage>
</organism>
<dbReference type="Proteomes" id="UP000321479">
    <property type="component" value="Chromosome"/>
</dbReference>
<gene>
    <name evidence="1" type="ORF">FRZ54_11830</name>
</gene>
<reference evidence="1 2" key="1">
    <citation type="journal article" date="2017" name="Curr. Microbiol.">
        <title>Mucilaginibacter ginsenosidivorans sp. nov., Isolated from Soil of Ginseng Field.</title>
        <authorList>
            <person name="Kim M.M."/>
            <person name="Siddiqi M.Z."/>
            <person name="Im W.T."/>
        </authorList>
    </citation>
    <scope>NUCLEOTIDE SEQUENCE [LARGE SCALE GENOMIC DNA]</scope>
    <source>
        <strain evidence="1 2">Gsoil 3017</strain>
    </source>
</reference>
<dbReference type="EMBL" id="CP042436">
    <property type="protein sequence ID" value="QEC63239.1"/>
    <property type="molecule type" value="Genomic_DNA"/>
</dbReference>